<comment type="caution">
    <text evidence="2">The sequence shown here is derived from an EMBL/GenBank/DDBJ whole genome shotgun (WGS) entry which is preliminary data.</text>
</comment>
<gene>
    <name evidence="2" type="ORF">GUJ93_ZPchr0006g44623</name>
</gene>
<evidence type="ECO:0000313" key="2">
    <source>
        <dbReference type="EMBL" id="KAG8074085.1"/>
    </source>
</evidence>
<protein>
    <submittedName>
        <fullName evidence="2">Uncharacterized protein</fullName>
    </submittedName>
</protein>
<dbReference type="EMBL" id="JAAALK010000283">
    <property type="protein sequence ID" value="KAG8074085.1"/>
    <property type="molecule type" value="Genomic_DNA"/>
</dbReference>
<proteinExistence type="predicted"/>
<name>A0A8J5VNT2_ZIZPA</name>
<evidence type="ECO:0000256" key="1">
    <source>
        <dbReference type="SAM" id="MobiDB-lite"/>
    </source>
</evidence>
<dbReference type="AlphaFoldDB" id="A0A8J5VNT2"/>
<feature type="region of interest" description="Disordered" evidence="1">
    <location>
        <begin position="37"/>
        <end position="70"/>
    </location>
</feature>
<evidence type="ECO:0000313" key="3">
    <source>
        <dbReference type="Proteomes" id="UP000729402"/>
    </source>
</evidence>
<dbReference type="Proteomes" id="UP000729402">
    <property type="component" value="Unassembled WGS sequence"/>
</dbReference>
<keyword evidence="3" id="KW-1185">Reference proteome</keyword>
<accession>A0A8J5VNT2</accession>
<organism evidence="2 3">
    <name type="scientific">Zizania palustris</name>
    <name type="common">Northern wild rice</name>
    <dbReference type="NCBI Taxonomy" id="103762"/>
    <lineage>
        <taxon>Eukaryota</taxon>
        <taxon>Viridiplantae</taxon>
        <taxon>Streptophyta</taxon>
        <taxon>Embryophyta</taxon>
        <taxon>Tracheophyta</taxon>
        <taxon>Spermatophyta</taxon>
        <taxon>Magnoliopsida</taxon>
        <taxon>Liliopsida</taxon>
        <taxon>Poales</taxon>
        <taxon>Poaceae</taxon>
        <taxon>BOP clade</taxon>
        <taxon>Oryzoideae</taxon>
        <taxon>Oryzeae</taxon>
        <taxon>Zizaniinae</taxon>
        <taxon>Zizania</taxon>
    </lineage>
</organism>
<sequence length="105" mass="11159">MLTSRPRRCELVPFPVQFGIRSVPRCPLILPERSRLLASPPQRDQGWGATTLPTLAVGAPAPSPSPAIDSTWPSSDAIALTCGGAKATPPHRQIIASAREHITMG</sequence>
<reference evidence="2" key="2">
    <citation type="submission" date="2021-02" db="EMBL/GenBank/DDBJ databases">
        <authorList>
            <person name="Kimball J.A."/>
            <person name="Haas M.W."/>
            <person name="Macchietto M."/>
            <person name="Kono T."/>
            <person name="Duquette J."/>
            <person name="Shao M."/>
        </authorList>
    </citation>
    <scope>NUCLEOTIDE SEQUENCE</scope>
    <source>
        <tissue evidence="2">Fresh leaf tissue</tissue>
    </source>
</reference>
<reference evidence="2" key="1">
    <citation type="journal article" date="2021" name="bioRxiv">
        <title>Whole Genome Assembly and Annotation of Northern Wild Rice, Zizania palustris L., Supports a Whole Genome Duplication in the Zizania Genus.</title>
        <authorList>
            <person name="Haas M."/>
            <person name="Kono T."/>
            <person name="Macchietto M."/>
            <person name="Millas R."/>
            <person name="McGilp L."/>
            <person name="Shao M."/>
            <person name="Duquette J."/>
            <person name="Hirsch C.N."/>
            <person name="Kimball J."/>
        </authorList>
    </citation>
    <scope>NUCLEOTIDE SEQUENCE</scope>
    <source>
        <tissue evidence="2">Fresh leaf tissue</tissue>
    </source>
</reference>